<proteinExistence type="inferred from homology"/>
<evidence type="ECO:0000256" key="1">
    <source>
        <dbReference type="ARBA" id="ARBA00004442"/>
    </source>
</evidence>
<dbReference type="EMBL" id="JSVC01000008">
    <property type="protein sequence ID" value="KIC95214.1"/>
    <property type="molecule type" value="Genomic_DNA"/>
</dbReference>
<feature type="chain" id="PRO_5002133623" description="RagB/SusD domain-containing protein" evidence="6">
    <location>
        <begin position="24"/>
        <end position="533"/>
    </location>
</feature>
<protein>
    <recommendedName>
        <fullName evidence="7">RagB/SusD domain-containing protein</fullName>
    </recommendedName>
</protein>
<gene>
    <name evidence="8" type="ORF">OI18_07915</name>
</gene>
<dbReference type="Proteomes" id="UP000031408">
    <property type="component" value="Unassembled WGS sequence"/>
</dbReference>
<keyword evidence="3 6" id="KW-0732">Signal</keyword>
<comment type="subcellular location">
    <subcellularLocation>
        <location evidence="1">Cell outer membrane</location>
    </subcellularLocation>
</comment>
<evidence type="ECO:0000256" key="6">
    <source>
        <dbReference type="SAM" id="SignalP"/>
    </source>
</evidence>
<dbReference type="OrthoDB" id="9783641at2"/>
<evidence type="ECO:0000256" key="5">
    <source>
        <dbReference type="ARBA" id="ARBA00023237"/>
    </source>
</evidence>
<organism evidence="8 9">
    <name type="scientific">Flavihumibacter solisilvae</name>
    <dbReference type="NCBI Taxonomy" id="1349421"/>
    <lineage>
        <taxon>Bacteria</taxon>
        <taxon>Pseudomonadati</taxon>
        <taxon>Bacteroidota</taxon>
        <taxon>Chitinophagia</taxon>
        <taxon>Chitinophagales</taxon>
        <taxon>Chitinophagaceae</taxon>
        <taxon>Flavihumibacter</taxon>
    </lineage>
</organism>
<keyword evidence="5" id="KW-0998">Cell outer membrane</keyword>
<evidence type="ECO:0000256" key="3">
    <source>
        <dbReference type="ARBA" id="ARBA00022729"/>
    </source>
</evidence>
<dbReference type="Gene3D" id="1.10.3780.10">
    <property type="entry name" value="SusD-like"/>
    <property type="match status" value="1"/>
</dbReference>
<dbReference type="AlphaFoldDB" id="A0A0C1IXM4"/>
<feature type="domain" description="RagB/SusD" evidence="7">
    <location>
        <begin position="354"/>
        <end position="533"/>
    </location>
</feature>
<dbReference type="RefSeq" id="WP_039138710.1">
    <property type="nucleotide sequence ID" value="NZ_JSVC01000008.1"/>
</dbReference>
<dbReference type="PROSITE" id="PS51257">
    <property type="entry name" value="PROKAR_LIPOPROTEIN"/>
    <property type="match status" value="1"/>
</dbReference>
<comment type="similarity">
    <text evidence="2">Belongs to the SusD family.</text>
</comment>
<feature type="signal peptide" evidence="6">
    <location>
        <begin position="1"/>
        <end position="23"/>
    </location>
</feature>
<sequence>MKNMIVKKLSIVMVAAAMVTSCAKKLDLFPPNDLTPETTYSTAAGYKAVLAKIYGGMATTGNQGPSGASDIQGLDEGSQSPFIRGFFNCQELPTDEAIVTWNDQTIHDFHNMRWTSADPFLLGMYARPIYNITISNEYLRESTDEKVAGRGITGSDAEEIRGTRAEVRFLRAFNYWAMLDLFGKSTFVTEEDKIGSDLPRQIERPELFAFIETELKAIENDLAAARSMEYSRVDRAAAWALLARLYLNAETYTGTPRYADALTYAKKVIDAGYSLHPDYRQVFMADNDQAKNEFIYVIACDGARIQSYGNTTFLVHAACGDDHDEYGVAGGWSGYRTTEAFANLFADKSGNSDQRALFTNLGNPEITTVSAFAEGIHVRKFINIRSDGKPVNDPKRDFVDIDFPIFRLAEMLLIYAEAHIRGGGGDASTALDYLNQLRYRAYGGSFGTGDVGKLNGGDLNLQTILDERGRELYWEGHRRTDLIRFGKFTSASYLWPWKGGVSSGTAVDDKYKLFPVPSANRTANPNLDQNAGY</sequence>
<dbReference type="STRING" id="1349421.OI18_07915"/>
<reference evidence="8 9" key="1">
    <citation type="submission" date="2014-11" db="EMBL/GenBank/DDBJ databases">
        <title>Genome sequence of Flavihumibacter solisilvae 3-3.</title>
        <authorList>
            <person name="Zhou G."/>
            <person name="Li M."/>
            <person name="Wang G."/>
        </authorList>
    </citation>
    <scope>NUCLEOTIDE SEQUENCE [LARGE SCALE GENOMIC DNA]</scope>
    <source>
        <strain evidence="8 9">3-3</strain>
    </source>
</reference>
<dbReference type="Gene3D" id="1.25.40.10">
    <property type="entry name" value="Tetratricopeptide repeat domain"/>
    <property type="match status" value="1"/>
</dbReference>
<dbReference type="SUPFAM" id="SSF48452">
    <property type="entry name" value="TPR-like"/>
    <property type="match status" value="1"/>
</dbReference>
<name>A0A0C1IXM4_9BACT</name>
<dbReference type="GO" id="GO:0009279">
    <property type="term" value="C:cell outer membrane"/>
    <property type="evidence" value="ECO:0007669"/>
    <property type="project" value="UniProtKB-SubCell"/>
</dbReference>
<evidence type="ECO:0000256" key="2">
    <source>
        <dbReference type="ARBA" id="ARBA00006275"/>
    </source>
</evidence>
<keyword evidence="9" id="KW-1185">Reference proteome</keyword>
<evidence type="ECO:0000313" key="9">
    <source>
        <dbReference type="Proteomes" id="UP000031408"/>
    </source>
</evidence>
<evidence type="ECO:0000259" key="7">
    <source>
        <dbReference type="Pfam" id="PF07980"/>
    </source>
</evidence>
<dbReference type="InterPro" id="IPR012944">
    <property type="entry name" value="SusD_RagB_dom"/>
</dbReference>
<comment type="caution">
    <text evidence="8">The sequence shown here is derived from an EMBL/GenBank/DDBJ whole genome shotgun (WGS) entry which is preliminary data.</text>
</comment>
<dbReference type="InterPro" id="IPR011990">
    <property type="entry name" value="TPR-like_helical_dom_sf"/>
</dbReference>
<keyword evidence="4" id="KW-0472">Membrane</keyword>
<evidence type="ECO:0000313" key="8">
    <source>
        <dbReference type="EMBL" id="KIC95214.1"/>
    </source>
</evidence>
<evidence type="ECO:0000256" key="4">
    <source>
        <dbReference type="ARBA" id="ARBA00023136"/>
    </source>
</evidence>
<dbReference type="Pfam" id="PF07980">
    <property type="entry name" value="SusD_RagB"/>
    <property type="match status" value="1"/>
</dbReference>
<dbReference type="Gene3D" id="1.25.40.390">
    <property type="match status" value="1"/>
</dbReference>
<accession>A0A0C1IXM4</accession>